<dbReference type="GO" id="GO:0005576">
    <property type="term" value="C:extracellular region"/>
    <property type="evidence" value="ECO:0007669"/>
    <property type="project" value="UniProtKB-SubCell"/>
</dbReference>
<keyword evidence="5" id="KW-0964">Secreted</keyword>
<comment type="caution">
    <text evidence="18">The sequence shown here is derived from an EMBL/GenBank/DDBJ whole genome shotgun (WGS) entry which is preliminary data.</text>
</comment>
<evidence type="ECO:0000256" key="7">
    <source>
        <dbReference type="ARBA" id="ARBA00022692"/>
    </source>
</evidence>
<dbReference type="GO" id="GO:0098552">
    <property type="term" value="C:side of membrane"/>
    <property type="evidence" value="ECO:0007669"/>
    <property type="project" value="UniProtKB-KW"/>
</dbReference>
<dbReference type="InterPro" id="IPR052337">
    <property type="entry name" value="SAT4-like"/>
</dbReference>
<keyword evidence="14" id="KW-0479">Metal-binding</keyword>
<evidence type="ECO:0000313" key="19">
    <source>
        <dbReference type="Proteomes" id="UP000664521"/>
    </source>
</evidence>
<dbReference type="InterPro" id="IPR049326">
    <property type="entry name" value="Rhodopsin_dom_fungi"/>
</dbReference>
<dbReference type="Proteomes" id="UP000664521">
    <property type="component" value="Unassembled WGS sequence"/>
</dbReference>
<evidence type="ECO:0000256" key="6">
    <source>
        <dbReference type="ARBA" id="ARBA00022622"/>
    </source>
</evidence>
<evidence type="ECO:0000256" key="13">
    <source>
        <dbReference type="ARBA" id="ARBA00038359"/>
    </source>
</evidence>
<sequence>MDPQVQAALTQFPKCIQAPALEAITSSGCGLDVACICTNDGYLAALYDAVLSQCNPMDQSTVSSLSKQLCTAAVPSLKDNQNPLVIASVSVLLTLMILSVILRLSSRRLSAAKIGIDDYFMFAGTVTTLVVAAITLICLRYGLGKHQITLTVSDAINSAICWWAAEIMFIITMTLVKLSMLCLYGRIFPGEAFRTILYVAGAIIIAACVGSEGAIIFQCHPVSYFWDKNLPGGHCVSRGGVYYAPAAFNIATDIAVLILPLPILWKLQMPWGRKLGIIAIFMLGSFVCVASILRIPFLAQIKLSDQSWNITNAGIWVNVECSIGIVCCNLPLLRPIILKAFPPSLRSKFSISRSSFVFSSNRRRRSPSYKLRDEEAKLGSLETGVSGDSKGKTAVETVGHKMGPMSPRKGHNNWFSVQGTLDEGDQDAEEMVLVNVREQCSAGSDGRLSK</sequence>
<feature type="transmembrane region" description="Helical" evidence="16">
    <location>
        <begin position="84"/>
        <end position="106"/>
    </location>
</feature>
<keyword evidence="19" id="KW-1185">Reference proteome</keyword>
<keyword evidence="10 16" id="KW-0472">Membrane</keyword>
<keyword evidence="7 16" id="KW-0812">Transmembrane</keyword>
<comment type="similarity">
    <text evidence="4">Belongs to the RBT5 family.</text>
</comment>
<evidence type="ECO:0000313" key="18">
    <source>
        <dbReference type="EMBL" id="CAF9940440.1"/>
    </source>
</evidence>
<feature type="transmembrane region" description="Helical" evidence="16">
    <location>
        <begin position="277"/>
        <end position="295"/>
    </location>
</feature>
<proteinExistence type="inferred from homology"/>
<evidence type="ECO:0000259" key="17">
    <source>
        <dbReference type="PROSITE" id="PS52012"/>
    </source>
</evidence>
<feature type="transmembrane region" description="Helical" evidence="16">
    <location>
        <begin position="246"/>
        <end position="265"/>
    </location>
</feature>
<dbReference type="Pfam" id="PF20684">
    <property type="entry name" value="Fung_rhodopsin"/>
    <property type="match status" value="1"/>
</dbReference>
<dbReference type="PANTHER" id="PTHR33048">
    <property type="entry name" value="PTH11-LIKE INTEGRAL MEMBRANE PROTEIN (AFU_ORTHOLOGUE AFUA_5G11245)"/>
    <property type="match status" value="1"/>
</dbReference>
<keyword evidence="14" id="KW-0408">Iron</keyword>
<accession>A0A8H3J4B8</accession>
<comment type="subcellular location">
    <subcellularLocation>
        <location evidence="2">Membrane</location>
        <topology evidence="2">Lipid-anchor</topology>
        <topology evidence="2">GPI-anchor</topology>
    </subcellularLocation>
    <subcellularLocation>
        <location evidence="1">Membrane</location>
        <topology evidence="1">Multi-pass membrane protein</topology>
    </subcellularLocation>
    <subcellularLocation>
        <location evidence="3">Secreted</location>
    </subcellularLocation>
</comment>
<keyword evidence="14" id="KW-0349">Heme</keyword>
<evidence type="ECO:0000256" key="11">
    <source>
        <dbReference type="ARBA" id="ARBA00023157"/>
    </source>
</evidence>
<evidence type="ECO:0000256" key="10">
    <source>
        <dbReference type="ARBA" id="ARBA00023136"/>
    </source>
</evidence>
<feature type="binding site" description="axial binding residue" evidence="14">
    <location>
        <position position="32"/>
    </location>
    <ligand>
        <name>heme</name>
        <dbReference type="ChEBI" id="CHEBI:30413"/>
    </ligand>
    <ligandPart>
        <name>Fe</name>
        <dbReference type="ChEBI" id="CHEBI:18248"/>
    </ligandPart>
</feature>
<dbReference type="OrthoDB" id="5393606at2759"/>
<evidence type="ECO:0000256" key="5">
    <source>
        <dbReference type="ARBA" id="ARBA00022525"/>
    </source>
</evidence>
<feature type="transmembrane region" description="Helical" evidence="16">
    <location>
        <begin position="162"/>
        <end position="184"/>
    </location>
</feature>
<dbReference type="PANTHER" id="PTHR33048:SF47">
    <property type="entry name" value="INTEGRAL MEMBRANE PROTEIN-RELATED"/>
    <property type="match status" value="1"/>
</dbReference>
<evidence type="ECO:0000256" key="12">
    <source>
        <dbReference type="ARBA" id="ARBA00023288"/>
    </source>
</evidence>
<keyword evidence="12" id="KW-0449">Lipoprotein</keyword>
<dbReference type="InterPro" id="IPR008427">
    <property type="entry name" value="Extracellular_membr_CFEM_dom"/>
</dbReference>
<evidence type="ECO:0000256" key="9">
    <source>
        <dbReference type="ARBA" id="ARBA00022989"/>
    </source>
</evidence>
<feature type="transmembrane region" description="Helical" evidence="16">
    <location>
        <begin position="118"/>
        <end position="142"/>
    </location>
</feature>
<keyword evidence="9 16" id="KW-1133">Transmembrane helix</keyword>
<evidence type="ECO:0000256" key="8">
    <source>
        <dbReference type="ARBA" id="ARBA00022729"/>
    </source>
</evidence>
<evidence type="ECO:0000256" key="14">
    <source>
        <dbReference type="PROSITE-ProRule" id="PRU01356"/>
    </source>
</evidence>
<feature type="disulfide bond" evidence="14">
    <location>
        <begin position="37"/>
        <end position="70"/>
    </location>
</feature>
<protein>
    <recommendedName>
        <fullName evidence="17">CFEM domain-containing protein</fullName>
    </recommendedName>
</protein>
<keyword evidence="8" id="KW-0732">Signal</keyword>
<reference evidence="18" key="1">
    <citation type="submission" date="2021-03" db="EMBL/GenBank/DDBJ databases">
        <authorList>
            <person name="Tagirdzhanova G."/>
        </authorList>
    </citation>
    <scope>NUCLEOTIDE SEQUENCE</scope>
</reference>
<comment type="similarity">
    <text evidence="13">Belongs to the SAT4 family.</text>
</comment>
<dbReference type="AlphaFoldDB" id="A0A8H3J4B8"/>
<dbReference type="GO" id="GO:0046872">
    <property type="term" value="F:metal ion binding"/>
    <property type="evidence" value="ECO:0007669"/>
    <property type="project" value="UniProtKB-UniRule"/>
</dbReference>
<feature type="region of interest" description="Disordered" evidence="15">
    <location>
        <begin position="400"/>
        <end position="419"/>
    </location>
</feature>
<gene>
    <name evidence="18" type="ORF">HETSPECPRED_002414</name>
</gene>
<keyword evidence="11 14" id="KW-1015">Disulfide bond</keyword>
<name>A0A8H3J4B8_9LECA</name>
<comment type="caution">
    <text evidence="14">Lacks conserved residue(s) required for the propagation of feature annotation.</text>
</comment>
<dbReference type="EMBL" id="CAJPDS010000154">
    <property type="protein sequence ID" value="CAF9940440.1"/>
    <property type="molecule type" value="Genomic_DNA"/>
</dbReference>
<evidence type="ECO:0000256" key="15">
    <source>
        <dbReference type="SAM" id="MobiDB-lite"/>
    </source>
</evidence>
<evidence type="ECO:0000256" key="1">
    <source>
        <dbReference type="ARBA" id="ARBA00004141"/>
    </source>
</evidence>
<evidence type="ECO:0000256" key="3">
    <source>
        <dbReference type="ARBA" id="ARBA00004613"/>
    </source>
</evidence>
<organism evidence="18 19">
    <name type="scientific">Heterodermia speciosa</name>
    <dbReference type="NCBI Taxonomy" id="116794"/>
    <lineage>
        <taxon>Eukaryota</taxon>
        <taxon>Fungi</taxon>
        <taxon>Dikarya</taxon>
        <taxon>Ascomycota</taxon>
        <taxon>Pezizomycotina</taxon>
        <taxon>Lecanoromycetes</taxon>
        <taxon>OSLEUM clade</taxon>
        <taxon>Lecanoromycetidae</taxon>
        <taxon>Caliciales</taxon>
        <taxon>Physciaceae</taxon>
        <taxon>Heterodermia</taxon>
    </lineage>
</organism>
<dbReference type="Pfam" id="PF05730">
    <property type="entry name" value="CFEM"/>
    <property type="match status" value="1"/>
</dbReference>
<evidence type="ECO:0000256" key="2">
    <source>
        <dbReference type="ARBA" id="ARBA00004589"/>
    </source>
</evidence>
<dbReference type="SMART" id="SM00747">
    <property type="entry name" value="CFEM"/>
    <property type="match status" value="1"/>
</dbReference>
<keyword evidence="6" id="KW-0325">Glycoprotein</keyword>
<feature type="domain" description="CFEM" evidence="17">
    <location>
        <begin position="1"/>
        <end position="97"/>
    </location>
</feature>
<evidence type="ECO:0000256" key="16">
    <source>
        <dbReference type="SAM" id="Phobius"/>
    </source>
</evidence>
<dbReference type="PROSITE" id="PS52012">
    <property type="entry name" value="CFEM"/>
    <property type="match status" value="1"/>
</dbReference>
<keyword evidence="6" id="KW-0336">GPI-anchor</keyword>
<evidence type="ECO:0000256" key="4">
    <source>
        <dbReference type="ARBA" id="ARBA00010031"/>
    </source>
</evidence>
<feature type="transmembrane region" description="Helical" evidence="16">
    <location>
        <begin position="196"/>
        <end position="217"/>
    </location>
</feature>